<dbReference type="InterPro" id="IPR050129">
    <property type="entry name" value="Zn_alcohol_dh"/>
</dbReference>
<dbReference type="Pfam" id="PF08240">
    <property type="entry name" value="ADH_N"/>
    <property type="match status" value="1"/>
</dbReference>
<sequence>MVLSEPGRLEPKEFSVPEAPDEGAVIEVEAASVCGTDLSLYKGTNDMGEFPMVLGHEVAGVVVDGAEETLNRWGVEVSDRVSPEPYLPCNDCEDCLQGHYHMCSEGRLYGITLSTDVDPGIWGGYGEYMYLHPKSRVHAVNDDVSPEAACLSSVVGNGVRWVSRKGQVDPGESVAIVGPGAQGLASTIVAKEAGADPLVVMGLSSDDENLHVASDIGATHTLYSDDPDAAERAKDVAGGSGFDVVIVTAPAEPAVNMAIDLVRPRGRLVQVGLLGEDATIPLNAIVSDEITLLGGRGQAGDVEKAMNVLERNAEDVARINSHTFGISEAETAINRQLPGDEFDSEIVHAVLVPDER</sequence>
<dbReference type="RefSeq" id="WP_254161097.1">
    <property type="nucleotide sequence ID" value="NZ_CP100356.1"/>
</dbReference>
<dbReference type="GO" id="GO:0051262">
    <property type="term" value="P:protein tetramerization"/>
    <property type="evidence" value="ECO:0007669"/>
    <property type="project" value="UniProtKB-ARBA"/>
</dbReference>
<evidence type="ECO:0000313" key="4">
    <source>
        <dbReference type="EMBL" id="UTF55751.1"/>
    </source>
</evidence>
<dbReference type="Gene3D" id="3.40.50.720">
    <property type="entry name" value="NAD(P)-binding Rossmann-like Domain"/>
    <property type="match status" value="1"/>
</dbReference>
<dbReference type="EMBL" id="CP100356">
    <property type="protein sequence ID" value="UTF55751.1"/>
    <property type="molecule type" value="Genomic_DNA"/>
</dbReference>
<organism evidence="4 5">
    <name type="scientific">Natronosalvus rutilus</name>
    <dbReference type="NCBI Taxonomy" id="2953753"/>
    <lineage>
        <taxon>Archaea</taxon>
        <taxon>Methanobacteriati</taxon>
        <taxon>Methanobacteriota</taxon>
        <taxon>Stenosarchaea group</taxon>
        <taxon>Halobacteria</taxon>
        <taxon>Halobacteriales</taxon>
        <taxon>Natrialbaceae</taxon>
        <taxon>Natronosalvus</taxon>
    </lineage>
</organism>
<dbReference type="GO" id="GO:0044281">
    <property type="term" value="P:small molecule metabolic process"/>
    <property type="evidence" value="ECO:0007669"/>
    <property type="project" value="UniProtKB-ARBA"/>
</dbReference>
<dbReference type="GO" id="GO:0016616">
    <property type="term" value="F:oxidoreductase activity, acting on the CH-OH group of donors, NAD or NADP as acceptor"/>
    <property type="evidence" value="ECO:0007669"/>
    <property type="project" value="UniProtKB-ARBA"/>
</dbReference>
<feature type="domain" description="Alcohol dehydrogenase-like N-terminal" evidence="3">
    <location>
        <begin position="23"/>
        <end position="140"/>
    </location>
</feature>
<protein>
    <submittedName>
        <fullName evidence="4">Zinc-binding dehydrogenase</fullName>
    </submittedName>
</protein>
<dbReference type="InterPro" id="IPR011032">
    <property type="entry name" value="GroES-like_sf"/>
</dbReference>
<dbReference type="InterPro" id="IPR036291">
    <property type="entry name" value="NAD(P)-bd_dom_sf"/>
</dbReference>
<evidence type="ECO:0000313" key="5">
    <source>
        <dbReference type="Proteomes" id="UP001056855"/>
    </source>
</evidence>
<dbReference type="GO" id="GO:0030554">
    <property type="term" value="F:adenyl nucleotide binding"/>
    <property type="evidence" value="ECO:0007669"/>
    <property type="project" value="UniProtKB-ARBA"/>
</dbReference>
<dbReference type="AlphaFoldDB" id="A0A9E7SY63"/>
<gene>
    <name evidence="4" type="ORF">NGM29_18850</name>
</gene>
<proteinExistence type="predicted"/>
<geneLocation type="plasmid" evidence="4 5">
    <name>unnamed1</name>
</geneLocation>
<accession>A0A9E7SY63</accession>
<dbReference type="SUPFAM" id="SSF51735">
    <property type="entry name" value="NAD(P)-binding Rossmann-fold domains"/>
    <property type="match status" value="1"/>
</dbReference>
<reference evidence="4" key="1">
    <citation type="submission" date="2022-06" db="EMBL/GenBank/DDBJ databases">
        <title>Diverse halophilic archaea isolated from saline environments.</title>
        <authorList>
            <person name="Cui H.-L."/>
        </authorList>
    </citation>
    <scope>NUCLEOTIDE SEQUENCE</scope>
    <source>
        <strain evidence="4">WLHS1</strain>
        <plasmid evidence="4">unnamed1</plasmid>
    </source>
</reference>
<dbReference type="PANTHER" id="PTHR43401:SF2">
    <property type="entry name" value="L-THREONINE 3-DEHYDROGENASE"/>
    <property type="match status" value="1"/>
</dbReference>
<dbReference type="Pfam" id="PF00107">
    <property type="entry name" value="ADH_zinc_N"/>
    <property type="match status" value="1"/>
</dbReference>
<dbReference type="PANTHER" id="PTHR43401">
    <property type="entry name" value="L-THREONINE 3-DEHYDROGENASE"/>
    <property type="match status" value="1"/>
</dbReference>
<dbReference type="Proteomes" id="UP001056855">
    <property type="component" value="Plasmid unnamed1"/>
</dbReference>
<keyword evidence="1" id="KW-0560">Oxidoreductase</keyword>
<dbReference type="GO" id="GO:0043168">
    <property type="term" value="F:anion binding"/>
    <property type="evidence" value="ECO:0007669"/>
    <property type="project" value="UniProtKB-ARBA"/>
</dbReference>
<dbReference type="KEGG" id="sawl:NGM29_18850"/>
<dbReference type="InterPro" id="IPR013154">
    <property type="entry name" value="ADH-like_N"/>
</dbReference>
<dbReference type="Gene3D" id="3.90.180.10">
    <property type="entry name" value="Medium-chain alcohol dehydrogenases, catalytic domain"/>
    <property type="match status" value="1"/>
</dbReference>
<feature type="domain" description="Alcohol dehydrogenase-like C-terminal" evidence="2">
    <location>
        <begin position="183"/>
        <end position="309"/>
    </location>
</feature>
<keyword evidence="4" id="KW-0614">Plasmid</keyword>
<evidence type="ECO:0000259" key="2">
    <source>
        <dbReference type="Pfam" id="PF00107"/>
    </source>
</evidence>
<dbReference type="SUPFAM" id="SSF50129">
    <property type="entry name" value="GroES-like"/>
    <property type="match status" value="1"/>
</dbReference>
<dbReference type="InterPro" id="IPR013149">
    <property type="entry name" value="ADH-like_C"/>
</dbReference>
<dbReference type="GeneID" id="73292150"/>
<name>A0A9E7SY63_9EURY</name>
<evidence type="ECO:0000256" key="1">
    <source>
        <dbReference type="ARBA" id="ARBA00023002"/>
    </source>
</evidence>
<evidence type="ECO:0000259" key="3">
    <source>
        <dbReference type="Pfam" id="PF08240"/>
    </source>
</evidence>
<keyword evidence="5" id="KW-1185">Reference proteome</keyword>